<evidence type="ECO:0000256" key="11">
    <source>
        <dbReference type="HAMAP-Rule" id="MF_01393"/>
    </source>
</evidence>
<feature type="transmembrane region" description="Helical" evidence="11">
    <location>
        <begin position="109"/>
        <end position="135"/>
    </location>
</feature>
<evidence type="ECO:0000256" key="2">
    <source>
        <dbReference type="ARBA" id="ARBA00006810"/>
    </source>
</evidence>
<evidence type="ECO:0000313" key="15">
    <source>
        <dbReference type="Proteomes" id="UP000000925"/>
    </source>
</evidence>
<keyword evidence="6 11" id="KW-0375">Hydrogen ion transport</keyword>
<dbReference type="PROSITE" id="PS00449">
    <property type="entry name" value="ATPASE_A"/>
    <property type="match status" value="1"/>
</dbReference>
<comment type="function">
    <text evidence="11 12">Key component of the proton channel; it plays a direct role in the translocation of protons across the membrane.</text>
</comment>
<dbReference type="InterPro" id="IPR035908">
    <property type="entry name" value="F0_ATP_A_sf"/>
</dbReference>
<dbReference type="CDD" id="cd00310">
    <property type="entry name" value="ATP-synt_Fo_a_6"/>
    <property type="match status" value="1"/>
</dbReference>
<feature type="signal peptide" evidence="13">
    <location>
        <begin position="1"/>
        <end position="26"/>
    </location>
</feature>
<dbReference type="RefSeq" id="WP_013043845.1">
    <property type="nucleotide sequence ID" value="NC_014008.1"/>
</dbReference>
<dbReference type="HAMAP" id="MF_01393">
    <property type="entry name" value="ATP_synth_a_bact"/>
    <property type="match status" value="1"/>
</dbReference>
<dbReference type="GO" id="GO:0042777">
    <property type="term" value="P:proton motive force-driven plasma membrane ATP synthesis"/>
    <property type="evidence" value="ECO:0007669"/>
    <property type="project" value="TreeGrafter"/>
</dbReference>
<evidence type="ECO:0000313" key="14">
    <source>
        <dbReference type="EMBL" id="ADE55123.1"/>
    </source>
</evidence>
<evidence type="ECO:0000256" key="6">
    <source>
        <dbReference type="ARBA" id="ARBA00022781"/>
    </source>
</evidence>
<dbReference type="GO" id="GO:0046933">
    <property type="term" value="F:proton-transporting ATP synthase activity, rotational mechanism"/>
    <property type="evidence" value="ECO:0007669"/>
    <property type="project" value="UniProtKB-UniRule"/>
</dbReference>
<keyword evidence="11" id="KW-0997">Cell inner membrane</keyword>
<feature type="transmembrane region" description="Helical" evidence="11">
    <location>
        <begin position="155"/>
        <end position="174"/>
    </location>
</feature>
<evidence type="ECO:0000256" key="4">
    <source>
        <dbReference type="ARBA" id="ARBA00022547"/>
    </source>
</evidence>
<keyword evidence="10 11" id="KW-0066">ATP synthesis</keyword>
<dbReference type="EMBL" id="CP001998">
    <property type="protein sequence ID" value="ADE55123.1"/>
    <property type="molecule type" value="Genomic_DNA"/>
</dbReference>
<evidence type="ECO:0000256" key="5">
    <source>
        <dbReference type="ARBA" id="ARBA00022692"/>
    </source>
</evidence>
<comment type="subunit">
    <text evidence="11">F-type ATPases have 2 components, CF(1) - the catalytic core - and CF(0) - the membrane proton channel. CF(1) has five subunits: alpha(3), beta(3), gamma(1), delta(1), epsilon(1). CF(0) has three main subunits: a(1), b(2) and c(9-12). The alpha and beta chains form an alternating ring which encloses part of the gamma chain. CF(1) is attached to CF(0) by a central stalk formed by the gamma and epsilon chains, while a peripheral stalk is formed by the delta and b chains.</text>
</comment>
<keyword evidence="7 11" id="KW-1133">Transmembrane helix</keyword>
<feature type="transmembrane region" description="Helical" evidence="11">
    <location>
        <begin position="195"/>
        <end position="218"/>
    </location>
</feature>
<dbReference type="PANTHER" id="PTHR42823:SF3">
    <property type="entry name" value="ATP SYNTHASE SUBUNIT A, CHLOROPLASTIC"/>
    <property type="match status" value="1"/>
</dbReference>
<keyword evidence="8 11" id="KW-0406">Ion transport</keyword>
<evidence type="ECO:0000256" key="9">
    <source>
        <dbReference type="ARBA" id="ARBA00023136"/>
    </source>
</evidence>
<dbReference type="GO" id="GO:0005886">
    <property type="term" value="C:plasma membrane"/>
    <property type="evidence" value="ECO:0007669"/>
    <property type="project" value="UniProtKB-SubCell"/>
</dbReference>
<keyword evidence="4 11" id="KW-0138">CF(0)</keyword>
<dbReference type="SUPFAM" id="SSF81336">
    <property type="entry name" value="F1F0 ATP synthase subunit A"/>
    <property type="match status" value="1"/>
</dbReference>
<keyword evidence="11" id="KW-1003">Cell membrane</keyword>
<evidence type="ECO:0000256" key="3">
    <source>
        <dbReference type="ARBA" id="ARBA00022448"/>
    </source>
</evidence>
<feature type="chain" id="PRO_5003071577" description="ATP synthase subunit a" evidence="13">
    <location>
        <begin position="27"/>
        <end position="288"/>
    </location>
</feature>
<dbReference type="InterPro" id="IPR000568">
    <property type="entry name" value="ATP_synth_F0_asu"/>
</dbReference>
<protein>
    <recommendedName>
        <fullName evidence="11 12">ATP synthase subunit a</fullName>
    </recommendedName>
    <alternativeName>
        <fullName evidence="11">ATP synthase F0 sector subunit a</fullName>
    </alternativeName>
    <alternativeName>
        <fullName evidence="11">F-ATPase subunit 6</fullName>
    </alternativeName>
</protein>
<keyword evidence="5 11" id="KW-0812">Transmembrane</keyword>
<reference evidence="14 15" key="1">
    <citation type="journal article" date="2010" name="Stand. Genomic Sci.">
        <title>Complete genome sequence of Coraliomargarita akajimensis type strain (04OKA010-24).</title>
        <authorList>
            <person name="Mavromatis K."/>
            <person name="Abt B."/>
            <person name="Brambilla E."/>
            <person name="Lapidus A."/>
            <person name="Copeland A."/>
            <person name="Deshpande S."/>
            <person name="Nolan M."/>
            <person name="Lucas S."/>
            <person name="Tice H."/>
            <person name="Cheng J.F."/>
            <person name="Han C."/>
            <person name="Detter J.C."/>
            <person name="Woyke T."/>
            <person name="Goodwin L."/>
            <person name="Pitluck S."/>
            <person name="Held B."/>
            <person name="Brettin T."/>
            <person name="Tapia R."/>
            <person name="Ivanova N."/>
            <person name="Mikhailova N."/>
            <person name="Pati A."/>
            <person name="Liolios K."/>
            <person name="Chen A."/>
            <person name="Palaniappan K."/>
            <person name="Land M."/>
            <person name="Hauser L."/>
            <person name="Chang Y.J."/>
            <person name="Jeffries C.D."/>
            <person name="Rohde M."/>
            <person name="Goker M."/>
            <person name="Bristow J."/>
            <person name="Eisen J.A."/>
            <person name="Markowitz V."/>
            <person name="Hugenholtz P."/>
            <person name="Klenk H.P."/>
            <person name="Kyrpides N.C."/>
        </authorList>
    </citation>
    <scope>NUCLEOTIDE SEQUENCE [LARGE SCALE GENOMIC DNA]</scope>
    <source>
        <strain evidence="15">DSM 45221 / IAM 15411 / JCM 23193 / KCTC 12865</strain>
    </source>
</reference>
<evidence type="ECO:0000256" key="1">
    <source>
        <dbReference type="ARBA" id="ARBA00004141"/>
    </source>
</evidence>
<sequence length="288" mass="31660">MSLMFQVNRFLPITVFALGTSASLQAAGDGGVSPSPYKLTEFLGLPVTNTILTTWVISLLLILGVRVFVGTPKLIPGKWQAVLESIIDGLKGLLEPIVGKKAFPMTFPLLMGLFIFILIHNWSGLIPGVGVFGFYDDHGHLKYWMRPANSDLNATFGMALVAMAAWLFISLKVAGPKFFIWELFGNKADKKETPAAIYFLLMPIFLLVGVIEIVSIAFRPVSLSFRLFGNVFGGENLLTSMTGLAPYIVPIPFYFYEVLVGVVQALIFTLLVAIYIGLMTNHDEDHAH</sequence>
<dbReference type="Proteomes" id="UP000000925">
    <property type="component" value="Chromosome"/>
</dbReference>
<gene>
    <name evidence="11" type="primary">atpB</name>
    <name evidence="14" type="ordered locus">Caka_2105</name>
</gene>
<dbReference type="KEGG" id="caa:Caka_2105"/>
<dbReference type="GO" id="GO:0045259">
    <property type="term" value="C:proton-transporting ATP synthase complex"/>
    <property type="evidence" value="ECO:0007669"/>
    <property type="project" value="UniProtKB-KW"/>
</dbReference>
<evidence type="ECO:0000256" key="8">
    <source>
        <dbReference type="ARBA" id="ARBA00023065"/>
    </source>
</evidence>
<dbReference type="InterPro" id="IPR045082">
    <property type="entry name" value="ATP_syn_F0_a_bact/chloroplast"/>
</dbReference>
<dbReference type="PRINTS" id="PR00123">
    <property type="entry name" value="ATPASEA"/>
</dbReference>
<dbReference type="eggNOG" id="COG0356">
    <property type="taxonomic scope" value="Bacteria"/>
</dbReference>
<evidence type="ECO:0000256" key="10">
    <source>
        <dbReference type="ARBA" id="ARBA00023310"/>
    </source>
</evidence>
<dbReference type="PANTHER" id="PTHR42823">
    <property type="entry name" value="ATP SYNTHASE SUBUNIT A, CHLOROPLASTIC"/>
    <property type="match status" value="1"/>
</dbReference>
<dbReference type="NCBIfam" id="TIGR01131">
    <property type="entry name" value="ATP_synt_6_or_A"/>
    <property type="match status" value="1"/>
</dbReference>
<name>D5ELI7_CORAD</name>
<keyword evidence="3 11" id="KW-0813">Transport</keyword>
<keyword evidence="15" id="KW-1185">Reference proteome</keyword>
<organism evidence="14 15">
    <name type="scientific">Coraliomargarita akajimensis (strain DSM 45221 / IAM 15411 / JCM 23193 / KCTC 12865 / 04OKA010-24)</name>
    <dbReference type="NCBI Taxonomy" id="583355"/>
    <lineage>
        <taxon>Bacteria</taxon>
        <taxon>Pseudomonadati</taxon>
        <taxon>Verrucomicrobiota</taxon>
        <taxon>Opitutia</taxon>
        <taxon>Puniceicoccales</taxon>
        <taxon>Coraliomargaritaceae</taxon>
        <taxon>Coraliomargarita</taxon>
    </lineage>
</organism>
<dbReference type="Pfam" id="PF00119">
    <property type="entry name" value="ATP-synt_A"/>
    <property type="match status" value="1"/>
</dbReference>
<dbReference type="InterPro" id="IPR023011">
    <property type="entry name" value="ATP_synth_F0_asu_AS"/>
</dbReference>
<keyword evidence="9 11" id="KW-0472">Membrane</keyword>
<proteinExistence type="inferred from homology"/>
<comment type="similarity">
    <text evidence="2 11 12">Belongs to the ATPase A chain family.</text>
</comment>
<dbReference type="STRING" id="583355.Caka_2105"/>
<evidence type="ECO:0000256" key="12">
    <source>
        <dbReference type="RuleBase" id="RU000483"/>
    </source>
</evidence>
<dbReference type="Gene3D" id="1.20.120.220">
    <property type="entry name" value="ATP synthase, F0 complex, subunit A"/>
    <property type="match status" value="1"/>
</dbReference>
<accession>D5ELI7</accession>
<dbReference type="AlphaFoldDB" id="D5ELI7"/>
<comment type="subcellular location">
    <subcellularLocation>
        <location evidence="11">Cell inner membrane</location>
        <topology evidence="11">Multi-pass membrane protein</topology>
    </subcellularLocation>
    <subcellularLocation>
        <location evidence="12">Cell membrane</location>
        <topology evidence="12">Multi-pass membrane protein</topology>
    </subcellularLocation>
    <subcellularLocation>
        <location evidence="1">Membrane</location>
        <topology evidence="1">Multi-pass membrane protein</topology>
    </subcellularLocation>
</comment>
<evidence type="ECO:0000256" key="13">
    <source>
        <dbReference type="SAM" id="SignalP"/>
    </source>
</evidence>
<keyword evidence="13" id="KW-0732">Signal</keyword>
<feature type="transmembrane region" description="Helical" evidence="11">
    <location>
        <begin position="253"/>
        <end position="278"/>
    </location>
</feature>
<dbReference type="HOGENOM" id="CLU_041018_2_1_0"/>
<feature type="transmembrane region" description="Helical" evidence="11">
    <location>
        <begin position="50"/>
        <end position="69"/>
    </location>
</feature>
<evidence type="ECO:0000256" key="7">
    <source>
        <dbReference type="ARBA" id="ARBA00022989"/>
    </source>
</evidence>